<feature type="region of interest" description="Disordered" evidence="1">
    <location>
        <begin position="1"/>
        <end position="76"/>
    </location>
</feature>
<name>A0A9Q0BAA5_9PEZI</name>
<dbReference type="AlphaFoldDB" id="A0A9Q0BAA5"/>
<evidence type="ECO:0000313" key="2">
    <source>
        <dbReference type="EMBL" id="KAI3558437.1"/>
    </source>
</evidence>
<evidence type="ECO:0000313" key="3">
    <source>
        <dbReference type="Proteomes" id="UP001056436"/>
    </source>
</evidence>
<feature type="compositionally biased region" description="Basic and acidic residues" evidence="1">
    <location>
        <begin position="46"/>
        <end position="60"/>
    </location>
</feature>
<proteinExistence type="predicted"/>
<sequence length="76" mass="8830">MATSLRPVSERESQDGGNTPDEFPRSLLPTRVGKSPRLRLSTSRPQEWDERRRVKVGEGVRRRREKTRARLGDSRE</sequence>
<dbReference type="EMBL" id="SDAQ01000004">
    <property type="protein sequence ID" value="KAI3558437.1"/>
    <property type="molecule type" value="Genomic_DNA"/>
</dbReference>
<dbReference type="OrthoDB" id="10569939at2759"/>
<accession>A0A9Q0BAA5</accession>
<dbReference type="Proteomes" id="UP001056436">
    <property type="component" value="Unassembled WGS sequence"/>
</dbReference>
<evidence type="ECO:0000256" key="1">
    <source>
        <dbReference type="SAM" id="MobiDB-lite"/>
    </source>
</evidence>
<protein>
    <submittedName>
        <fullName evidence="2">Uncharacterized protein</fullName>
    </submittedName>
</protein>
<reference evidence="2" key="1">
    <citation type="submission" date="2019-01" db="EMBL/GenBank/DDBJ databases">
        <title>Colletotrichum abscissum LGMF1257.</title>
        <authorList>
            <person name="Baroncelli R."/>
        </authorList>
    </citation>
    <scope>NUCLEOTIDE SEQUENCE</scope>
    <source>
        <strain evidence="2">Ca142</strain>
    </source>
</reference>
<organism evidence="2 3">
    <name type="scientific">Colletotrichum abscissum</name>
    <dbReference type="NCBI Taxonomy" id="1671311"/>
    <lineage>
        <taxon>Eukaryota</taxon>
        <taxon>Fungi</taxon>
        <taxon>Dikarya</taxon>
        <taxon>Ascomycota</taxon>
        <taxon>Pezizomycotina</taxon>
        <taxon>Sordariomycetes</taxon>
        <taxon>Hypocreomycetidae</taxon>
        <taxon>Glomerellales</taxon>
        <taxon>Glomerellaceae</taxon>
        <taxon>Colletotrichum</taxon>
        <taxon>Colletotrichum acutatum species complex</taxon>
    </lineage>
</organism>
<comment type="caution">
    <text evidence="2">The sequence shown here is derived from an EMBL/GenBank/DDBJ whole genome shotgun (WGS) entry which is preliminary data.</text>
</comment>
<gene>
    <name evidence="2" type="ORF">CABS02_01584</name>
</gene>
<keyword evidence="3" id="KW-1185">Reference proteome</keyword>